<dbReference type="EMBL" id="GL883101">
    <property type="protein sequence ID" value="EGG08340.1"/>
    <property type="molecule type" value="Genomic_DNA"/>
</dbReference>
<evidence type="ECO:0000256" key="1">
    <source>
        <dbReference type="SAM" id="MobiDB-lite"/>
    </source>
</evidence>
<dbReference type="eggNOG" id="ENOG502S7D8">
    <property type="taxonomic scope" value="Eukaryota"/>
</dbReference>
<protein>
    <submittedName>
        <fullName evidence="2">Uncharacterized protein</fullName>
    </submittedName>
</protein>
<name>F4RGS8_MELLP</name>
<feature type="region of interest" description="Disordered" evidence="1">
    <location>
        <begin position="208"/>
        <end position="232"/>
    </location>
</feature>
<dbReference type="KEGG" id="mlr:MELLADRAFT_74556"/>
<sequence>MLDANLYTLSFIQSVNEPNKLVLIEEGTGEPVYYRTRSSHEQDQLKLDLFHSLTNAHLASLQNLNHKLKLISLYNPNLPIELKNSSLIHWEWTFTFTTNSNGNGKGKGKGKGNEDGKDQEERFKFSWKRDLLGLKSNRKGLGYTCWLIRKPDPDYPCAIYKPKTSNQPAICQILDFNIQRIEGIQDKKGLEIVMILSLLAFTEPITDHEFRKPKPTNSPDQTPSQAPVPIQPLTSTEANRILNDDVEPNEILINEEEPIDRFIQTGLKLLSDPLLVYIYIHASTPKTIPMAVKVAESIKRTRFKDFQEDLQQYLMDDIMSRNLKGKGNQSINDQKPTSNTLKIYLSRTPLDELLPKPNLKSKSNPSKPPIKPPKTLNGVHTSKPPGSNKKLIHKKV</sequence>
<feature type="compositionally biased region" description="Polar residues" evidence="1">
    <location>
        <begin position="215"/>
        <end position="225"/>
    </location>
</feature>
<dbReference type="InParanoid" id="F4RGS8"/>
<gene>
    <name evidence="2" type="ORF">MELLADRAFT_74556</name>
</gene>
<dbReference type="Proteomes" id="UP000001072">
    <property type="component" value="Unassembled WGS sequence"/>
</dbReference>
<feature type="compositionally biased region" description="Low complexity" evidence="1">
    <location>
        <begin position="355"/>
        <end position="365"/>
    </location>
</feature>
<dbReference type="GeneID" id="18932572"/>
<evidence type="ECO:0000313" key="2">
    <source>
        <dbReference type="EMBL" id="EGG08340.1"/>
    </source>
</evidence>
<dbReference type="STRING" id="747676.F4RGS8"/>
<dbReference type="OrthoDB" id="3357341at2759"/>
<dbReference type="HOGENOM" id="CLU_024142_1_0_1"/>
<accession>F4RGS8</accession>
<keyword evidence="3" id="KW-1185">Reference proteome</keyword>
<proteinExistence type="predicted"/>
<reference evidence="3" key="1">
    <citation type="journal article" date="2011" name="Proc. Natl. Acad. Sci. U.S.A.">
        <title>Obligate biotrophy features unraveled by the genomic analysis of rust fungi.</title>
        <authorList>
            <person name="Duplessis S."/>
            <person name="Cuomo C.A."/>
            <person name="Lin Y.-C."/>
            <person name="Aerts A."/>
            <person name="Tisserant E."/>
            <person name="Veneault-Fourrey C."/>
            <person name="Joly D.L."/>
            <person name="Hacquard S."/>
            <person name="Amselem J."/>
            <person name="Cantarel B.L."/>
            <person name="Chiu R."/>
            <person name="Coutinho P.M."/>
            <person name="Feau N."/>
            <person name="Field M."/>
            <person name="Frey P."/>
            <person name="Gelhaye E."/>
            <person name="Goldberg J."/>
            <person name="Grabherr M.G."/>
            <person name="Kodira C.D."/>
            <person name="Kohler A."/>
            <person name="Kuees U."/>
            <person name="Lindquist E.A."/>
            <person name="Lucas S.M."/>
            <person name="Mago R."/>
            <person name="Mauceli E."/>
            <person name="Morin E."/>
            <person name="Murat C."/>
            <person name="Pangilinan J.L."/>
            <person name="Park R."/>
            <person name="Pearson M."/>
            <person name="Quesneville H."/>
            <person name="Rouhier N."/>
            <person name="Sakthikumar S."/>
            <person name="Salamov A.A."/>
            <person name="Schmutz J."/>
            <person name="Selles B."/>
            <person name="Shapiro H."/>
            <person name="Tanguay P."/>
            <person name="Tuskan G.A."/>
            <person name="Henrissat B."/>
            <person name="Van de Peer Y."/>
            <person name="Rouze P."/>
            <person name="Ellis J.G."/>
            <person name="Dodds P.N."/>
            <person name="Schein J.E."/>
            <person name="Zhong S."/>
            <person name="Hamelin R.C."/>
            <person name="Grigoriev I.V."/>
            <person name="Szabo L.J."/>
            <person name="Martin F."/>
        </authorList>
    </citation>
    <scope>NUCLEOTIDE SEQUENCE [LARGE SCALE GENOMIC DNA]</scope>
    <source>
        <strain evidence="3">98AG31 / pathotype 3-4-7</strain>
    </source>
</reference>
<dbReference type="AlphaFoldDB" id="F4RGS8"/>
<feature type="compositionally biased region" description="Basic and acidic residues" evidence="1">
    <location>
        <begin position="111"/>
        <end position="120"/>
    </location>
</feature>
<organism evidence="3">
    <name type="scientific">Melampsora larici-populina (strain 98AG31 / pathotype 3-4-7)</name>
    <name type="common">Poplar leaf rust fungus</name>
    <dbReference type="NCBI Taxonomy" id="747676"/>
    <lineage>
        <taxon>Eukaryota</taxon>
        <taxon>Fungi</taxon>
        <taxon>Dikarya</taxon>
        <taxon>Basidiomycota</taxon>
        <taxon>Pucciniomycotina</taxon>
        <taxon>Pucciniomycetes</taxon>
        <taxon>Pucciniales</taxon>
        <taxon>Melampsoraceae</taxon>
        <taxon>Melampsora</taxon>
    </lineage>
</organism>
<dbReference type="VEuPathDB" id="FungiDB:MELLADRAFT_74556"/>
<feature type="region of interest" description="Disordered" evidence="1">
    <location>
        <begin position="101"/>
        <end position="120"/>
    </location>
</feature>
<feature type="region of interest" description="Disordered" evidence="1">
    <location>
        <begin position="353"/>
        <end position="396"/>
    </location>
</feature>
<dbReference type="RefSeq" id="XP_007408538.1">
    <property type="nucleotide sequence ID" value="XM_007408476.1"/>
</dbReference>
<evidence type="ECO:0000313" key="3">
    <source>
        <dbReference type="Proteomes" id="UP000001072"/>
    </source>
</evidence>